<dbReference type="AlphaFoldDB" id="A0A2D4MBE1"/>
<organism evidence="2">
    <name type="scientific">Micrurus spixii</name>
    <name type="common">Amazon coral snake</name>
    <dbReference type="NCBI Taxonomy" id="129469"/>
    <lineage>
        <taxon>Eukaryota</taxon>
        <taxon>Metazoa</taxon>
        <taxon>Chordata</taxon>
        <taxon>Craniata</taxon>
        <taxon>Vertebrata</taxon>
        <taxon>Euteleostomi</taxon>
        <taxon>Lepidosauria</taxon>
        <taxon>Squamata</taxon>
        <taxon>Bifurcata</taxon>
        <taxon>Unidentata</taxon>
        <taxon>Episquamata</taxon>
        <taxon>Toxicofera</taxon>
        <taxon>Serpentes</taxon>
        <taxon>Colubroidea</taxon>
        <taxon>Elapidae</taxon>
        <taxon>Elapinae</taxon>
        <taxon>Micrurus</taxon>
    </lineage>
</organism>
<keyword evidence="1" id="KW-0812">Transmembrane</keyword>
<reference evidence="2" key="2">
    <citation type="submission" date="2017-11" db="EMBL/GenBank/DDBJ databases">
        <title>Coralsnake Venomics: Analyses of Venom Gland Transcriptomes and Proteomes of Six Brazilian Taxa.</title>
        <authorList>
            <person name="Aird S.D."/>
            <person name="Jorge da Silva N."/>
            <person name="Qiu L."/>
            <person name="Villar-Briones A."/>
            <person name="Aparecida-Saddi V."/>
            <person name="Campos-Telles M.P."/>
            <person name="Grau M."/>
            <person name="Mikheyev A.S."/>
        </authorList>
    </citation>
    <scope>NUCLEOTIDE SEQUENCE</scope>
    <source>
        <tissue evidence="2">Venom_gland</tissue>
    </source>
</reference>
<evidence type="ECO:0000256" key="1">
    <source>
        <dbReference type="SAM" id="Phobius"/>
    </source>
</evidence>
<reference evidence="2" key="1">
    <citation type="submission" date="2017-07" db="EMBL/GenBank/DDBJ databases">
        <authorList>
            <person name="Mikheyev A."/>
            <person name="Grau M."/>
        </authorList>
    </citation>
    <scope>NUCLEOTIDE SEQUENCE</scope>
    <source>
        <tissue evidence="2">Venom_gland</tissue>
    </source>
</reference>
<accession>A0A2D4MBE1</accession>
<name>A0A2D4MBE1_9SAUR</name>
<feature type="transmembrane region" description="Helical" evidence="1">
    <location>
        <begin position="60"/>
        <end position="80"/>
    </location>
</feature>
<keyword evidence="1" id="KW-0472">Membrane</keyword>
<evidence type="ECO:0000313" key="2">
    <source>
        <dbReference type="EMBL" id="LAB30319.1"/>
    </source>
</evidence>
<proteinExistence type="predicted"/>
<sequence>MDIHAHKCMVNIEYVFPKNILLFLQPNRINGIWTVQINVEYGEHINRITFHSSPNHDTNLFFLLKVIEALIYVIALQYFLKQKLKDCIKIFPERGLRTFTSAVLPTNFSLVGILYTRHKKVLFLTGVW</sequence>
<keyword evidence="1" id="KW-1133">Transmembrane helix</keyword>
<dbReference type="EMBL" id="IACM01091082">
    <property type="protein sequence ID" value="LAB30319.1"/>
    <property type="molecule type" value="Transcribed_RNA"/>
</dbReference>
<protein>
    <submittedName>
        <fullName evidence="2">Uncharacterized protein</fullName>
    </submittedName>
</protein>